<proteinExistence type="predicted"/>
<reference evidence="2 3" key="1">
    <citation type="submission" date="2020-04" db="EMBL/GenBank/DDBJ databases">
        <title>Perkinsus olseni comparative genomics.</title>
        <authorList>
            <person name="Bogema D.R."/>
        </authorList>
    </citation>
    <scope>NUCLEOTIDE SEQUENCE [LARGE SCALE GENOMIC DNA]</scope>
    <source>
        <strain evidence="2 3">ATCC PRA-207</strain>
    </source>
</reference>
<feature type="chain" id="PRO_5029744619" evidence="1">
    <location>
        <begin position="23"/>
        <end position="167"/>
    </location>
</feature>
<sequence>MPLMKLSTYLLGCLTISQLTNGVVLQQETGSSDFLGTQHALDQGNNPVYETEATPIDYPPDQLYGPLFFNGSCPTIDNVRQFPAHYHADPTISVCMPFPCPCPESPAKGGAKCGDPGVCRISCQTEEDCQQGAICINTDVAKLCAFNTTSSYNITQSRVLTEDSKKH</sequence>
<dbReference type="AlphaFoldDB" id="A0A7J6STZ1"/>
<name>A0A7J6STZ1_PEROL</name>
<accession>A0A7J6STZ1</accession>
<dbReference type="Proteomes" id="UP000553632">
    <property type="component" value="Unassembled WGS sequence"/>
</dbReference>
<keyword evidence="3" id="KW-1185">Reference proteome</keyword>
<evidence type="ECO:0000313" key="2">
    <source>
        <dbReference type="EMBL" id="KAF4736434.1"/>
    </source>
</evidence>
<organism evidence="2 3">
    <name type="scientific">Perkinsus olseni</name>
    <name type="common">Perkinsus atlanticus</name>
    <dbReference type="NCBI Taxonomy" id="32597"/>
    <lineage>
        <taxon>Eukaryota</taxon>
        <taxon>Sar</taxon>
        <taxon>Alveolata</taxon>
        <taxon>Perkinsozoa</taxon>
        <taxon>Perkinsea</taxon>
        <taxon>Perkinsida</taxon>
        <taxon>Perkinsidae</taxon>
        <taxon>Perkinsus</taxon>
    </lineage>
</organism>
<gene>
    <name evidence="2" type="ORF">FOZ63_002428</name>
</gene>
<dbReference type="OMA" id="CAYIFAC"/>
<evidence type="ECO:0000313" key="3">
    <source>
        <dbReference type="Proteomes" id="UP000553632"/>
    </source>
</evidence>
<dbReference type="EMBL" id="JABANO010015703">
    <property type="protein sequence ID" value="KAF4736434.1"/>
    <property type="molecule type" value="Genomic_DNA"/>
</dbReference>
<evidence type="ECO:0000256" key="1">
    <source>
        <dbReference type="SAM" id="SignalP"/>
    </source>
</evidence>
<protein>
    <submittedName>
        <fullName evidence="2">Uncharacterized protein</fullName>
    </submittedName>
</protein>
<keyword evidence="1" id="KW-0732">Signal</keyword>
<feature type="signal peptide" evidence="1">
    <location>
        <begin position="1"/>
        <end position="22"/>
    </location>
</feature>
<comment type="caution">
    <text evidence="2">The sequence shown here is derived from an EMBL/GenBank/DDBJ whole genome shotgun (WGS) entry which is preliminary data.</text>
</comment>